<dbReference type="InterPro" id="IPR029062">
    <property type="entry name" value="Class_I_gatase-like"/>
</dbReference>
<name>A0A0C3BG10_SERVB</name>
<reference evidence="3" key="2">
    <citation type="submission" date="2015-01" db="EMBL/GenBank/DDBJ databases">
        <title>Evolutionary Origins and Diversification of the Mycorrhizal Mutualists.</title>
        <authorList>
            <consortium name="DOE Joint Genome Institute"/>
            <consortium name="Mycorrhizal Genomics Consortium"/>
            <person name="Kohler A."/>
            <person name="Kuo A."/>
            <person name="Nagy L.G."/>
            <person name="Floudas D."/>
            <person name="Copeland A."/>
            <person name="Barry K.W."/>
            <person name="Cichocki N."/>
            <person name="Veneault-Fourrey C."/>
            <person name="LaButti K."/>
            <person name="Lindquist E.A."/>
            <person name="Lipzen A."/>
            <person name="Lundell T."/>
            <person name="Morin E."/>
            <person name="Murat C."/>
            <person name="Riley R."/>
            <person name="Ohm R."/>
            <person name="Sun H."/>
            <person name="Tunlid A."/>
            <person name="Henrissat B."/>
            <person name="Grigoriev I.V."/>
            <person name="Hibbett D.S."/>
            <person name="Martin F."/>
        </authorList>
    </citation>
    <scope>NUCLEOTIDE SEQUENCE [LARGE SCALE GENOMIC DNA]</scope>
    <source>
        <strain evidence="3">MAFF 305830</strain>
    </source>
</reference>
<protein>
    <recommendedName>
        <fullName evidence="1">DJ-1/PfpI domain-containing protein</fullName>
    </recommendedName>
</protein>
<sequence>MVAADGRPPRPKPIPLRWGVLAFPQYVGLDAYGPLEMLYIVKYLTPNMTIAVIAETLDPVPATTFNDLDRPVTYMKPTHTIYDNVNLDVLLIPGGPGSSIAYNNTNIINYVKNVYPKLKYIISVCTGAQILAKAGVIVGKRATTNKFGWAETTQTGPGVNWVPCARWVTDGNVWTSSGVAAGIDLTHAFIKETFRNETLADRAANILEIEIHKDPSWDPFCEIWNVTAAGTSV</sequence>
<proteinExistence type="predicted"/>
<dbReference type="InterPro" id="IPR002818">
    <property type="entry name" value="DJ-1/PfpI"/>
</dbReference>
<dbReference type="Pfam" id="PF01965">
    <property type="entry name" value="DJ-1_PfpI"/>
    <property type="match status" value="1"/>
</dbReference>
<dbReference type="OrthoDB" id="543156at2759"/>
<dbReference type="SUPFAM" id="SSF52317">
    <property type="entry name" value="Class I glutamine amidotransferase-like"/>
    <property type="match status" value="1"/>
</dbReference>
<dbReference type="AlphaFoldDB" id="A0A0C3BG10"/>
<dbReference type="HOGENOM" id="CLU_000445_44_8_1"/>
<dbReference type="Gene3D" id="3.40.50.880">
    <property type="match status" value="1"/>
</dbReference>
<dbReference type="InterPro" id="IPR052158">
    <property type="entry name" value="INH-QAR"/>
</dbReference>
<dbReference type="PANTHER" id="PTHR43130:SF15">
    <property type="entry name" value="THIJ_PFPI FAMILY PROTEIN (AFU_ORTHOLOGUE AFUA_5G14240)"/>
    <property type="match status" value="1"/>
</dbReference>
<organism evidence="2 3">
    <name type="scientific">Serendipita vermifera MAFF 305830</name>
    <dbReference type="NCBI Taxonomy" id="933852"/>
    <lineage>
        <taxon>Eukaryota</taxon>
        <taxon>Fungi</taxon>
        <taxon>Dikarya</taxon>
        <taxon>Basidiomycota</taxon>
        <taxon>Agaricomycotina</taxon>
        <taxon>Agaricomycetes</taxon>
        <taxon>Sebacinales</taxon>
        <taxon>Serendipitaceae</taxon>
        <taxon>Serendipita</taxon>
    </lineage>
</organism>
<dbReference type="EMBL" id="KN824284">
    <property type="protein sequence ID" value="KIM30421.1"/>
    <property type="molecule type" value="Genomic_DNA"/>
</dbReference>
<evidence type="ECO:0000313" key="2">
    <source>
        <dbReference type="EMBL" id="KIM30421.1"/>
    </source>
</evidence>
<gene>
    <name evidence="2" type="ORF">M408DRAFT_15445</name>
</gene>
<dbReference type="STRING" id="933852.A0A0C3BG10"/>
<dbReference type="CDD" id="cd03139">
    <property type="entry name" value="GATase1_PfpI_2"/>
    <property type="match status" value="1"/>
</dbReference>
<evidence type="ECO:0000313" key="3">
    <source>
        <dbReference type="Proteomes" id="UP000054097"/>
    </source>
</evidence>
<accession>A0A0C3BG10</accession>
<keyword evidence="3" id="KW-1185">Reference proteome</keyword>
<dbReference type="PANTHER" id="PTHR43130">
    <property type="entry name" value="ARAC-FAMILY TRANSCRIPTIONAL REGULATOR"/>
    <property type="match status" value="1"/>
</dbReference>
<dbReference type="Proteomes" id="UP000054097">
    <property type="component" value="Unassembled WGS sequence"/>
</dbReference>
<feature type="domain" description="DJ-1/PfpI" evidence="1">
    <location>
        <begin position="74"/>
        <end position="191"/>
    </location>
</feature>
<reference evidence="2 3" key="1">
    <citation type="submission" date="2014-04" db="EMBL/GenBank/DDBJ databases">
        <authorList>
            <consortium name="DOE Joint Genome Institute"/>
            <person name="Kuo A."/>
            <person name="Zuccaro A."/>
            <person name="Kohler A."/>
            <person name="Nagy L.G."/>
            <person name="Floudas D."/>
            <person name="Copeland A."/>
            <person name="Barry K.W."/>
            <person name="Cichocki N."/>
            <person name="Veneault-Fourrey C."/>
            <person name="LaButti K."/>
            <person name="Lindquist E.A."/>
            <person name="Lipzen A."/>
            <person name="Lundell T."/>
            <person name="Morin E."/>
            <person name="Murat C."/>
            <person name="Sun H."/>
            <person name="Tunlid A."/>
            <person name="Henrissat B."/>
            <person name="Grigoriev I.V."/>
            <person name="Hibbett D.S."/>
            <person name="Martin F."/>
            <person name="Nordberg H.P."/>
            <person name="Cantor M.N."/>
            <person name="Hua S.X."/>
        </authorList>
    </citation>
    <scope>NUCLEOTIDE SEQUENCE [LARGE SCALE GENOMIC DNA]</scope>
    <source>
        <strain evidence="2 3">MAFF 305830</strain>
    </source>
</reference>
<evidence type="ECO:0000259" key="1">
    <source>
        <dbReference type="Pfam" id="PF01965"/>
    </source>
</evidence>